<dbReference type="OMA" id="CMPIKLA"/>
<proteinExistence type="predicted"/>
<evidence type="ECO:0000313" key="3">
    <source>
        <dbReference type="Proteomes" id="UP000217790"/>
    </source>
</evidence>
<feature type="non-terminal residue" evidence="2">
    <location>
        <position position="1"/>
    </location>
</feature>
<dbReference type="EMBL" id="KZ293688">
    <property type="protein sequence ID" value="PBK85848.1"/>
    <property type="molecule type" value="Genomic_DNA"/>
</dbReference>
<feature type="domain" description="Retrovirus-related Pol polyprotein from transposon TNT 1-94-like beta-barrel" evidence="1">
    <location>
        <begin position="12"/>
        <end position="80"/>
    </location>
</feature>
<dbReference type="STRING" id="47427.A0A2H3D4X0"/>
<dbReference type="AlphaFoldDB" id="A0A2H3D4X0"/>
<gene>
    <name evidence="2" type="ORF">ARMGADRAFT_882592</name>
</gene>
<dbReference type="OrthoDB" id="5598079at2759"/>
<dbReference type="InParanoid" id="A0A2H3D4X0"/>
<name>A0A2H3D4X0_ARMGA</name>
<dbReference type="InterPro" id="IPR054722">
    <property type="entry name" value="PolX-like_BBD"/>
</dbReference>
<sequence length="80" mass="8964">STNPSSPTISHWNTDTGMSRHMTPHCHWFHMYSLHVIPIRLADNTVIHSAGVGSVVFKPEIEGEVSDEVELHDVLHVPEL</sequence>
<feature type="non-terminal residue" evidence="2">
    <location>
        <position position="80"/>
    </location>
</feature>
<reference evidence="3" key="1">
    <citation type="journal article" date="2017" name="Nat. Ecol. Evol.">
        <title>Genome expansion and lineage-specific genetic innovations in the forest pathogenic fungi Armillaria.</title>
        <authorList>
            <person name="Sipos G."/>
            <person name="Prasanna A.N."/>
            <person name="Walter M.C."/>
            <person name="O'Connor E."/>
            <person name="Balint B."/>
            <person name="Krizsan K."/>
            <person name="Kiss B."/>
            <person name="Hess J."/>
            <person name="Varga T."/>
            <person name="Slot J."/>
            <person name="Riley R."/>
            <person name="Boka B."/>
            <person name="Rigling D."/>
            <person name="Barry K."/>
            <person name="Lee J."/>
            <person name="Mihaltcheva S."/>
            <person name="LaButti K."/>
            <person name="Lipzen A."/>
            <person name="Waldron R."/>
            <person name="Moloney N.M."/>
            <person name="Sperisen C."/>
            <person name="Kredics L."/>
            <person name="Vagvoelgyi C."/>
            <person name="Patrignani A."/>
            <person name="Fitzpatrick D."/>
            <person name="Nagy I."/>
            <person name="Doyle S."/>
            <person name="Anderson J.B."/>
            <person name="Grigoriev I.V."/>
            <person name="Gueldener U."/>
            <person name="Muensterkoetter M."/>
            <person name="Nagy L.G."/>
        </authorList>
    </citation>
    <scope>NUCLEOTIDE SEQUENCE [LARGE SCALE GENOMIC DNA]</scope>
    <source>
        <strain evidence="3">Ar21-2</strain>
    </source>
</reference>
<dbReference type="Pfam" id="PF22936">
    <property type="entry name" value="Pol_BBD"/>
    <property type="match status" value="1"/>
</dbReference>
<evidence type="ECO:0000259" key="1">
    <source>
        <dbReference type="Pfam" id="PF22936"/>
    </source>
</evidence>
<evidence type="ECO:0000313" key="2">
    <source>
        <dbReference type="EMBL" id="PBK85848.1"/>
    </source>
</evidence>
<dbReference type="Proteomes" id="UP000217790">
    <property type="component" value="Unassembled WGS sequence"/>
</dbReference>
<keyword evidence="3" id="KW-1185">Reference proteome</keyword>
<organism evidence="2 3">
    <name type="scientific">Armillaria gallica</name>
    <name type="common">Bulbous honey fungus</name>
    <name type="synonym">Armillaria bulbosa</name>
    <dbReference type="NCBI Taxonomy" id="47427"/>
    <lineage>
        <taxon>Eukaryota</taxon>
        <taxon>Fungi</taxon>
        <taxon>Dikarya</taxon>
        <taxon>Basidiomycota</taxon>
        <taxon>Agaricomycotina</taxon>
        <taxon>Agaricomycetes</taxon>
        <taxon>Agaricomycetidae</taxon>
        <taxon>Agaricales</taxon>
        <taxon>Marasmiineae</taxon>
        <taxon>Physalacriaceae</taxon>
        <taxon>Armillaria</taxon>
    </lineage>
</organism>
<accession>A0A2H3D4X0</accession>
<protein>
    <recommendedName>
        <fullName evidence="1">Retrovirus-related Pol polyprotein from transposon TNT 1-94-like beta-barrel domain-containing protein</fullName>
    </recommendedName>
</protein>